<keyword evidence="7" id="KW-0862">Zinc</keyword>
<evidence type="ECO:0000259" key="9">
    <source>
        <dbReference type="PROSITE" id="PS50089"/>
    </source>
</evidence>
<organism evidence="10 11">
    <name type="scientific">Aquilegia coerulea</name>
    <name type="common">Rocky mountain columbine</name>
    <dbReference type="NCBI Taxonomy" id="218851"/>
    <lineage>
        <taxon>Eukaryota</taxon>
        <taxon>Viridiplantae</taxon>
        <taxon>Streptophyta</taxon>
        <taxon>Embryophyta</taxon>
        <taxon>Tracheophyta</taxon>
        <taxon>Spermatophyta</taxon>
        <taxon>Magnoliopsida</taxon>
        <taxon>Ranunculales</taxon>
        <taxon>Ranunculaceae</taxon>
        <taxon>Thalictroideae</taxon>
        <taxon>Aquilegia</taxon>
    </lineage>
</organism>
<evidence type="ECO:0000256" key="6">
    <source>
        <dbReference type="ARBA" id="ARBA00023242"/>
    </source>
</evidence>
<keyword evidence="3" id="KW-0479">Metal-binding</keyword>
<evidence type="ECO:0000256" key="7">
    <source>
        <dbReference type="PROSITE-ProRule" id="PRU00175"/>
    </source>
</evidence>
<dbReference type="InParanoid" id="A0A2G5DEJ1"/>
<dbReference type="GO" id="GO:0006357">
    <property type="term" value="P:regulation of transcription by RNA polymerase II"/>
    <property type="evidence" value="ECO:0007669"/>
    <property type="project" value="TreeGrafter"/>
</dbReference>
<dbReference type="Pfam" id="PF10497">
    <property type="entry name" value="zf-4CXXC_R1"/>
    <property type="match status" value="1"/>
</dbReference>
<dbReference type="EMBL" id="KZ305038">
    <property type="protein sequence ID" value="PIA41929.1"/>
    <property type="molecule type" value="Genomic_DNA"/>
</dbReference>
<comment type="similarity">
    <text evidence="2">Belongs to the JARID1 histone demethylase family.</text>
</comment>
<sequence length="113" mass="12940">MKESGNVARTVPKHSTLASSSTTSVTRGNAKKRIYKGGNEVCLMCHQCQRSDKEHIVRCKLCDKRYCVNCIHTWYPLMSEDEIENACPFCQKNCNCRACLRSQKLYEELSITE</sequence>
<feature type="region of interest" description="Disordered" evidence="8">
    <location>
        <begin position="1"/>
        <end position="29"/>
    </location>
</feature>
<evidence type="ECO:0000313" key="10">
    <source>
        <dbReference type="EMBL" id="PIA41929.1"/>
    </source>
</evidence>
<evidence type="ECO:0000256" key="3">
    <source>
        <dbReference type="ARBA" id="ARBA00022723"/>
    </source>
</evidence>
<dbReference type="InterPro" id="IPR045109">
    <property type="entry name" value="LSDs-like"/>
</dbReference>
<dbReference type="GO" id="GO:0000118">
    <property type="term" value="C:histone deacetylase complex"/>
    <property type="evidence" value="ECO:0007669"/>
    <property type="project" value="TreeGrafter"/>
</dbReference>
<dbReference type="AlphaFoldDB" id="A0A2G5DEJ1"/>
<dbReference type="InterPro" id="IPR018866">
    <property type="entry name" value="Znf-4CXXC_R1"/>
</dbReference>
<dbReference type="GO" id="GO:0000785">
    <property type="term" value="C:chromatin"/>
    <property type="evidence" value="ECO:0007669"/>
    <property type="project" value="TreeGrafter"/>
</dbReference>
<evidence type="ECO:0000256" key="5">
    <source>
        <dbReference type="ARBA" id="ARBA00023163"/>
    </source>
</evidence>
<keyword evidence="5" id="KW-0804">Transcription</keyword>
<evidence type="ECO:0000256" key="4">
    <source>
        <dbReference type="ARBA" id="ARBA00023015"/>
    </source>
</evidence>
<evidence type="ECO:0000256" key="8">
    <source>
        <dbReference type="SAM" id="MobiDB-lite"/>
    </source>
</evidence>
<proteinExistence type="inferred from homology"/>
<dbReference type="GO" id="GO:0003712">
    <property type="term" value="F:transcription coregulator activity"/>
    <property type="evidence" value="ECO:0007669"/>
    <property type="project" value="TreeGrafter"/>
</dbReference>
<feature type="compositionally biased region" description="Low complexity" evidence="8">
    <location>
        <begin position="15"/>
        <end position="26"/>
    </location>
</feature>
<dbReference type="GO" id="GO:0008270">
    <property type="term" value="F:zinc ion binding"/>
    <property type="evidence" value="ECO:0007669"/>
    <property type="project" value="UniProtKB-KW"/>
</dbReference>
<dbReference type="PANTHER" id="PTHR12549:SF11">
    <property type="entry name" value="LYSINE-SPECIFIC DEMETHYLASE JMJ25"/>
    <property type="match status" value="1"/>
</dbReference>
<dbReference type="Proteomes" id="UP000230069">
    <property type="component" value="Unassembled WGS sequence"/>
</dbReference>
<dbReference type="OrthoDB" id="1435789at2759"/>
<gene>
    <name evidence="10" type="ORF">AQUCO_02100043v1</name>
</gene>
<name>A0A2G5DEJ1_AQUCA</name>
<keyword evidence="6" id="KW-0539">Nucleus</keyword>
<comment type="subcellular location">
    <subcellularLocation>
        <location evidence="1">Nucleus</location>
    </subcellularLocation>
</comment>
<dbReference type="PROSITE" id="PS50089">
    <property type="entry name" value="ZF_RING_2"/>
    <property type="match status" value="1"/>
</dbReference>
<dbReference type="InterPro" id="IPR001841">
    <property type="entry name" value="Znf_RING"/>
</dbReference>
<keyword evidence="11" id="KW-1185">Reference proteome</keyword>
<evidence type="ECO:0000256" key="1">
    <source>
        <dbReference type="ARBA" id="ARBA00004123"/>
    </source>
</evidence>
<dbReference type="STRING" id="218851.A0A2G5DEJ1"/>
<accession>A0A2G5DEJ1</accession>
<dbReference type="PANTHER" id="PTHR12549">
    <property type="entry name" value="JMJC DOMAIN-CONTAINING HISTONE DEMETHYLATION PROTEIN"/>
    <property type="match status" value="1"/>
</dbReference>
<evidence type="ECO:0000313" key="11">
    <source>
        <dbReference type="Proteomes" id="UP000230069"/>
    </source>
</evidence>
<reference evidence="10 11" key="1">
    <citation type="submission" date="2017-09" db="EMBL/GenBank/DDBJ databases">
        <title>WGS assembly of Aquilegia coerulea Goldsmith.</title>
        <authorList>
            <person name="Hodges S."/>
            <person name="Kramer E."/>
            <person name="Nordborg M."/>
            <person name="Tomkins J."/>
            <person name="Borevitz J."/>
            <person name="Derieg N."/>
            <person name="Yan J."/>
            <person name="Mihaltcheva S."/>
            <person name="Hayes R.D."/>
            <person name="Rokhsar D."/>
        </authorList>
    </citation>
    <scope>NUCLEOTIDE SEQUENCE [LARGE SCALE GENOMIC DNA]</scope>
    <source>
        <strain evidence="11">cv. Goldsmith</strain>
    </source>
</reference>
<dbReference type="GO" id="GO:0032454">
    <property type="term" value="F:histone H3K9 demethylase activity"/>
    <property type="evidence" value="ECO:0007669"/>
    <property type="project" value="InterPro"/>
</dbReference>
<keyword evidence="7" id="KW-0863">Zinc-finger</keyword>
<dbReference type="GO" id="GO:0031490">
    <property type="term" value="F:chromatin DNA binding"/>
    <property type="evidence" value="ECO:0007669"/>
    <property type="project" value="TreeGrafter"/>
</dbReference>
<evidence type="ECO:0000256" key="2">
    <source>
        <dbReference type="ARBA" id="ARBA00006801"/>
    </source>
</evidence>
<feature type="domain" description="RING-type" evidence="9">
    <location>
        <begin position="42"/>
        <end position="91"/>
    </location>
</feature>
<protein>
    <recommendedName>
        <fullName evidence="9">RING-type domain-containing protein</fullName>
    </recommendedName>
</protein>
<keyword evidence="4" id="KW-0805">Transcription regulation</keyword>